<dbReference type="CDD" id="cd06262">
    <property type="entry name" value="metallo-hydrolase-like_MBL-fold"/>
    <property type="match status" value="1"/>
</dbReference>
<dbReference type="SUPFAM" id="SSF56281">
    <property type="entry name" value="Metallo-hydrolase/oxidoreductase"/>
    <property type="match status" value="1"/>
</dbReference>
<dbReference type="InterPro" id="IPR001279">
    <property type="entry name" value="Metallo-B-lactamas"/>
</dbReference>
<evidence type="ECO:0000256" key="1">
    <source>
        <dbReference type="ARBA" id="ARBA00001947"/>
    </source>
</evidence>
<evidence type="ECO:0000313" key="6">
    <source>
        <dbReference type="EMBL" id="SEF44316.1"/>
    </source>
</evidence>
<dbReference type="GO" id="GO:0016787">
    <property type="term" value="F:hydrolase activity"/>
    <property type="evidence" value="ECO:0007669"/>
    <property type="project" value="UniProtKB-KW"/>
</dbReference>
<dbReference type="AlphaFoldDB" id="A0A1H5S143"/>
<accession>A0A1H5S143</accession>
<dbReference type="GO" id="GO:0046872">
    <property type="term" value="F:metal ion binding"/>
    <property type="evidence" value="ECO:0007669"/>
    <property type="project" value="UniProtKB-KW"/>
</dbReference>
<gene>
    <name evidence="6" type="ORF">SAMN05216537_10211</name>
</gene>
<evidence type="ECO:0000256" key="4">
    <source>
        <dbReference type="ARBA" id="ARBA00022833"/>
    </source>
</evidence>
<keyword evidence="3" id="KW-0378">Hydrolase</keyword>
<dbReference type="PANTHER" id="PTHR46233:SF3">
    <property type="entry name" value="HYDROXYACYLGLUTATHIONE HYDROLASE GLOC"/>
    <property type="match status" value="1"/>
</dbReference>
<dbReference type="InterPro" id="IPR051453">
    <property type="entry name" value="MBL_Glyoxalase_II"/>
</dbReference>
<evidence type="ECO:0000256" key="3">
    <source>
        <dbReference type="ARBA" id="ARBA00022801"/>
    </source>
</evidence>
<dbReference type="STRING" id="1410661.GCA_000702205_00030"/>
<dbReference type="Gene3D" id="3.60.15.10">
    <property type="entry name" value="Ribonuclease Z/Hydroxyacylglutathione hydrolase-like"/>
    <property type="match status" value="1"/>
</dbReference>
<dbReference type="RefSeq" id="WP_242969104.1">
    <property type="nucleotide sequence ID" value="NZ_FNUL01000002.1"/>
</dbReference>
<dbReference type="PANTHER" id="PTHR46233">
    <property type="entry name" value="HYDROXYACYLGLUTATHIONE HYDROLASE GLOC"/>
    <property type="match status" value="1"/>
</dbReference>
<comment type="cofactor">
    <cofactor evidence="1">
        <name>Zn(2+)</name>
        <dbReference type="ChEBI" id="CHEBI:29105"/>
    </cofactor>
</comment>
<dbReference type="InterPro" id="IPR036866">
    <property type="entry name" value="RibonucZ/Hydroxyglut_hydro"/>
</dbReference>
<keyword evidence="7" id="KW-1185">Reference proteome</keyword>
<protein>
    <submittedName>
        <fullName evidence="6">Metallo-beta-lactamase superfamily protein</fullName>
    </submittedName>
</protein>
<sequence>MIVEVPVRGYFDENCYFYIDDETKHGFLIDPGAEAKKLLKLISDKGWNIEKILLTHGHFDHTGAVNEIRDALGIPVIAHKSADQYLLDGYMNLSAQCGSSIIIGGVEYTNDGDILALEANPDFKLKVIYTPGHTTDSIIFYSERDLVAFVGDTIFKGCIGNYK</sequence>
<dbReference type="SMART" id="SM00849">
    <property type="entry name" value="Lactamase_B"/>
    <property type="match status" value="1"/>
</dbReference>
<evidence type="ECO:0000313" key="7">
    <source>
        <dbReference type="Proteomes" id="UP000236726"/>
    </source>
</evidence>
<feature type="domain" description="Metallo-beta-lactamase" evidence="5">
    <location>
        <begin position="12"/>
        <end position="158"/>
    </location>
</feature>
<dbReference type="Pfam" id="PF00753">
    <property type="entry name" value="Lactamase_B"/>
    <property type="match status" value="1"/>
</dbReference>
<keyword evidence="4" id="KW-0862">Zinc</keyword>
<name>A0A1H5S143_9FIRM</name>
<evidence type="ECO:0000259" key="5">
    <source>
        <dbReference type="SMART" id="SM00849"/>
    </source>
</evidence>
<dbReference type="EMBL" id="FNUL01000002">
    <property type="protein sequence ID" value="SEF44316.1"/>
    <property type="molecule type" value="Genomic_DNA"/>
</dbReference>
<proteinExistence type="predicted"/>
<keyword evidence="2" id="KW-0479">Metal-binding</keyword>
<reference evidence="6 7" key="1">
    <citation type="submission" date="2016-10" db="EMBL/GenBank/DDBJ databases">
        <authorList>
            <person name="de Groot N.N."/>
        </authorList>
    </citation>
    <scope>NUCLEOTIDE SEQUENCE [LARGE SCALE GENOMIC DNA]</scope>
    <source>
        <strain evidence="6 7">D15d</strain>
    </source>
</reference>
<organism evidence="6 7">
    <name type="scientific">Lachnospira multipara</name>
    <dbReference type="NCBI Taxonomy" id="28051"/>
    <lineage>
        <taxon>Bacteria</taxon>
        <taxon>Bacillati</taxon>
        <taxon>Bacillota</taxon>
        <taxon>Clostridia</taxon>
        <taxon>Lachnospirales</taxon>
        <taxon>Lachnospiraceae</taxon>
        <taxon>Lachnospira</taxon>
    </lineage>
</organism>
<evidence type="ECO:0000256" key="2">
    <source>
        <dbReference type="ARBA" id="ARBA00022723"/>
    </source>
</evidence>
<dbReference type="Proteomes" id="UP000236726">
    <property type="component" value="Unassembled WGS sequence"/>
</dbReference>